<evidence type="ECO:0000259" key="4">
    <source>
        <dbReference type="PROSITE" id="PS50001"/>
    </source>
</evidence>
<keyword evidence="2" id="KW-0727">SH2 domain</keyword>
<dbReference type="PROSITE" id="PS50002">
    <property type="entry name" value="SH3"/>
    <property type="match status" value="1"/>
</dbReference>
<evidence type="ECO:0000256" key="3">
    <source>
        <dbReference type="PROSITE-ProRule" id="PRU00192"/>
    </source>
</evidence>
<reference evidence="6 7" key="1">
    <citation type="submission" date="2020-06" db="EMBL/GenBank/DDBJ databases">
        <authorList>
            <consortium name="Wellcome Sanger Institute Data Sharing"/>
        </authorList>
    </citation>
    <scope>NUCLEOTIDE SEQUENCE [LARGE SCALE GENOMIC DNA]</scope>
</reference>
<dbReference type="InterPro" id="IPR043539">
    <property type="entry name" value="Grb2-like"/>
</dbReference>
<sequence length="265" mass="29938">MGNTKSLKPVDEAVPAESDAMLKDDTLVVLVDYPSPDISEPIFRMGEKLKGLSEEGAWWKVRSTITGQDNYIPSIYVAKVYHGWLFEGVERKKAEELLQLPVNPVGSFMIRESSKERGVYSLSVRHRSVKHYKIFRLANSWYYISPRLTFQCLEDLVNHYSDTPDGLCCLLTAPCLAMSNANLSSGSQVPPPVVMRRNFEWKNVNRSQLLSTNYNDGVSYGVRNSIASYLSLVGDPNTNQSSSRQKKSKSMYLAPDHNNLFLEED</sequence>
<proteinExistence type="predicted"/>
<dbReference type="OrthoDB" id="9924021at2759"/>
<evidence type="ECO:0000313" key="7">
    <source>
        <dbReference type="Proteomes" id="UP000694580"/>
    </source>
</evidence>
<dbReference type="AlphaFoldDB" id="A0A8C4CIR0"/>
<gene>
    <name evidence="6" type="primary">LOC114770056</name>
</gene>
<dbReference type="GeneTree" id="ENSGT00940000159104"/>
<feature type="domain" description="SH2" evidence="4">
    <location>
        <begin position="84"/>
        <end position="175"/>
    </location>
</feature>
<evidence type="ECO:0008006" key="8">
    <source>
        <dbReference type="Google" id="ProtNLM"/>
    </source>
</evidence>
<dbReference type="Ensembl" id="ENSDCDT00010037538.1">
    <property type="protein sequence ID" value="ENSDCDP00010030197.1"/>
    <property type="gene ID" value="ENSDCDG00010019404.1"/>
</dbReference>
<dbReference type="PROSITE" id="PS50001">
    <property type="entry name" value="SH2"/>
    <property type="match status" value="1"/>
</dbReference>
<dbReference type="Gene3D" id="3.30.505.10">
    <property type="entry name" value="SH2 domain"/>
    <property type="match status" value="1"/>
</dbReference>
<dbReference type="Proteomes" id="UP000694580">
    <property type="component" value="Chromosome 20"/>
</dbReference>
<evidence type="ECO:0000313" key="6">
    <source>
        <dbReference type="Ensembl" id="ENSDCDP00010030197.1"/>
    </source>
</evidence>
<dbReference type="PANTHER" id="PTHR46037">
    <property type="entry name" value="PROTEIN ENHANCER OF SEVENLESS 2B"/>
    <property type="match status" value="1"/>
</dbReference>
<keyword evidence="7" id="KW-1185">Reference proteome</keyword>
<feature type="domain" description="SH3" evidence="5">
    <location>
        <begin position="22"/>
        <end position="82"/>
    </location>
</feature>
<protein>
    <recommendedName>
        <fullName evidence="8">Src-like-adapter</fullName>
    </recommendedName>
</protein>
<organism evidence="6 7">
    <name type="scientific">Denticeps clupeoides</name>
    <name type="common">denticle herring</name>
    <dbReference type="NCBI Taxonomy" id="299321"/>
    <lineage>
        <taxon>Eukaryota</taxon>
        <taxon>Metazoa</taxon>
        <taxon>Chordata</taxon>
        <taxon>Craniata</taxon>
        <taxon>Vertebrata</taxon>
        <taxon>Euteleostomi</taxon>
        <taxon>Actinopterygii</taxon>
        <taxon>Neopterygii</taxon>
        <taxon>Teleostei</taxon>
        <taxon>Clupei</taxon>
        <taxon>Clupeiformes</taxon>
        <taxon>Denticipitoidei</taxon>
        <taxon>Denticipitidae</taxon>
        <taxon>Denticeps</taxon>
    </lineage>
</organism>
<accession>A0A8C4CIR0</accession>
<keyword evidence="1 3" id="KW-0728">SH3 domain</keyword>
<evidence type="ECO:0000256" key="2">
    <source>
        <dbReference type="PROSITE-ProRule" id="PRU00191"/>
    </source>
</evidence>
<evidence type="ECO:0000256" key="1">
    <source>
        <dbReference type="ARBA" id="ARBA00022443"/>
    </source>
</evidence>
<reference evidence="6" key="2">
    <citation type="submission" date="2025-05" db="UniProtKB">
        <authorList>
            <consortium name="Ensembl"/>
        </authorList>
    </citation>
    <scope>IDENTIFICATION</scope>
</reference>
<dbReference type="Ensembl" id="ENSDCDT00010037544.1">
    <property type="protein sequence ID" value="ENSDCDP00010030202.1"/>
    <property type="gene ID" value="ENSDCDG00010019404.1"/>
</dbReference>
<dbReference type="PRINTS" id="PR00401">
    <property type="entry name" value="SH2DOMAIN"/>
</dbReference>
<dbReference type="Gene3D" id="2.30.30.40">
    <property type="entry name" value="SH3 Domains"/>
    <property type="match status" value="1"/>
</dbReference>
<dbReference type="GeneID" id="114770056"/>
<dbReference type="RefSeq" id="XP_028819498.1">
    <property type="nucleotide sequence ID" value="XM_028963665.1"/>
</dbReference>
<evidence type="ECO:0000259" key="5">
    <source>
        <dbReference type="PROSITE" id="PS50002"/>
    </source>
</evidence>
<dbReference type="InterPro" id="IPR001452">
    <property type="entry name" value="SH3_domain"/>
</dbReference>
<name>A0A8C4CIR0_9TELE</name>
<dbReference type="InterPro" id="IPR036860">
    <property type="entry name" value="SH2_dom_sf"/>
</dbReference>
<dbReference type="FunFam" id="3.30.505.10:FF:000039">
    <property type="entry name" value="src-like-adapter isoform X1"/>
    <property type="match status" value="1"/>
</dbReference>
<dbReference type="InterPro" id="IPR000980">
    <property type="entry name" value="SH2"/>
</dbReference>
<dbReference type="Pfam" id="PF00017">
    <property type="entry name" value="SH2"/>
    <property type="match status" value="1"/>
</dbReference>
<dbReference type="SUPFAM" id="SSF55550">
    <property type="entry name" value="SH2 domain"/>
    <property type="match status" value="1"/>
</dbReference>
<dbReference type="SMART" id="SM00252">
    <property type="entry name" value="SH2"/>
    <property type="match status" value="1"/>
</dbReference>